<dbReference type="PANTHER" id="PTHR33070">
    <property type="entry name" value="OS06G0725500 PROTEIN"/>
    <property type="match status" value="1"/>
</dbReference>
<dbReference type="InterPro" id="IPR004320">
    <property type="entry name" value="BPS1_pln"/>
</dbReference>
<organism evidence="2 3">
    <name type="scientific">Setaria italica</name>
    <name type="common">Foxtail millet</name>
    <name type="synonym">Panicum italicum</name>
    <dbReference type="NCBI Taxonomy" id="4555"/>
    <lineage>
        <taxon>Eukaryota</taxon>
        <taxon>Viridiplantae</taxon>
        <taxon>Streptophyta</taxon>
        <taxon>Embryophyta</taxon>
        <taxon>Tracheophyta</taxon>
        <taxon>Spermatophyta</taxon>
        <taxon>Magnoliopsida</taxon>
        <taxon>Liliopsida</taxon>
        <taxon>Poales</taxon>
        <taxon>Poaceae</taxon>
        <taxon>PACMAD clade</taxon>
        <taxon>Panicoideae</taxon>
        <taxon>Panicodae</taxon>
        <taxon>Paniceae</taxon>
        <taxon>Cenchrinae</taxon>
        <taxon>Setaria</taxon>
    </lineage>
</organism>
<dbReference type="Gramene" id="KQL02894">
    <property type="protein sequence ID" value="KQL02894"/>
    <property type="gene ID" value="SETIT_015265mg"/>
</dbReference>
<accession>K3YLY9</accession>
<dbReference type="GO" id="GO:0048367">
    <property type="term" value="P:shoot system development"/>
    <property type="evidence" value="ECO:0007669"/>
    <property type="project" value="InterPro"/>
</dbReference>
<reference evidence="2" key="2">
    <citation type="submission" date="2018-08" db="UniProtKB">
        <authorList>
            <consortium name="EnsemblPlants"/>
        </authorList>
    </citation>
    <scope>IDENTIFICATION</scope>
    <source>
        <strain evidence="2">Yugu1</strain>
    </source>
</reference>
<reference evidence="3" key="1">
    <citation type="journal article" date="2012" name="Nat. Biotechnol.">
        <title>Reference genome sequence of the model plant Setaria.</title>
        <authorList>
            <person name="Bennetzen J.L."/>
            <person name="Schmutz J."/>
            <person name="Wang H."/>
            <person name="Percifield R."/>
            <person name="Hawkins J."/>
            <person name="Pontaroli A.C."/>
            <person name="Estep M."/>
            <person name="Feng L."/>
            <person name="Vaughn J.N."/>
            <person name="Grimwood J."/>
            <person name="Jenkins J."/>
            <person name="Barry K."/>
            <person name="Lindquist E."/>
            <person name="Hellsten U."/>
            <person name="Deshpande S."/>
            <person name="Wang X."/>
            <person name="Wu X."/>
            <person name="Mitros T."/>
            <person name="Triplett J."/>
            <person name="Yang X."/>
            <person name="Ye C.Y."/>
            <person name="Mauro-Herrera M."/>
            <person name="Wang L."/>
            <person name="Li P."/>
            <person name="Sharma M."/>
            <person name="Sharma R."/>
            <person name="Ronald P.C."/>
            <person name="Panaud O."/>
            <person name="Kellogg E.A."/>
            <person name="Brutnell T.P."/>
            <person name="Doust A.N."/>
            <person name="Tuskan G.A."/>
            <person name="Rokhsar D."/>
            <person name="Devos K.M."/>
        </authorList>
    </citation>
    <scope>NUCLEOTIDE SEQUENCE [LARGE SCALE GENOMIC DNA]</scope>
    <source>
        <strain evidence="3">cv. Yugu1</strain>
    </source>
</reference>
<dbReference type="HOGENOM" id="CLU_017798_2_0_1"/>
<protein>
    <submittedName>
        <fullName evidence="2">Uncharacterized protein</fullName>
    </submittedName>
</protein>
<dbReference type="InParanoid" id="K3YLY9"/>
<evidence type="ECO:0000256" key="1">
    <source>
        <dbReference type="SAM" id="MobiDB-lite"/>
    </source>
</evidence>
<evidence type="ECO:0000313" key="3">
    <source>
        <dbReference type="Proteomes" id="UP000004995"/>
    </source>
</evidence>
<dbReference type="eggNOG" id="ENOG502R3EZ">
    <property type="taxonomic scope" value="Eukaryota"/>
</dbReference>
<dbReference type="GO" id="GO:0048364">
    <property type="term" value="P:root development"/>
    <property type="evidence" value="ECO:0007669"/>
    <property type="project" value="InterPro"/>
</dbReference>
<dbReference type="STRING" id="4555.K3YLY9"/>
<dbReference type="EMBL" id="AGNK02004018">
    <property type="status" value="NOT_ANNOTATED_CDS"/>
    <property type="molecule type" value="Genomic_DNA"/>
</dbReference>
<dbReference type="Pfam" id="PF03087">
    <property type="entry name" value="BPS1"/>
    <property type="match status" value="1"/>
</dbReference>
<keyword evidence="3" id="KW-1185">Reference proteome</keyword>
<dbReference type="EnsemblPlants" id="KQL02894">
    <property type="protein sequence ID" value="KQL02894"/>
    <property type="gene ID" value="SETIT_015265mg"/>
</dbReference>
<dbReference type="OMA" id="HERTDYQ"/>
<dbReference type="PANTHER" id="PTHR33070:SF42">
    <property type="entry name" value="OS08G0551250 PROTEIN"/>
    <property type="match status" value="1"/>
</dbReference>
<sequence>MPARPCRPAGRHRHDSARDGAPAVSMVYMRSHGKSGEGLSSSTSVLRIHHERTDYQQLSRLRQHVLVALGSSPAAMAGALEGVARVYEHAEPLARSARADVLDGELEASVALLDACAAARDALGAIRACALDAEAAVRHRDGAAADRAARTYARLVERARADARRQRRRAGLRSDHQVADGGGVHALQEARRLTVAVLERVVAALSRRVAAAAGTPRPASSWSTRVARAFRKSARVACEDAADEATVSLPALPSKDSHDGEAAVRVQRELRALGDTIQQLEDGLELLFRRLVQCRVFLLNVRSC</sequence>
<dbReference type="AlphaFoldDB" id="K3YLY9"/>
<dbReference type="Proteomes" id="UP000004995">
    <property type="component" value="Unassembled WGS sequence"/>
</dbReference>
<evidence type="ECO:0000313" key="2">
    <source>
        <dbReference type="EnsemblPlants" id="KQL02894"/>
    </source>
</evidence>
<feature type="region of interest" description="Disordered" evidence="1">
    <location>
        <begin position="1"/>
        <end position="20"/>
    </location>
</feature>
<proteinExistence type="predicted"/>
<name>K3YLY9_SETIT</name>